<keyword evidence="1" id="KW-0411">Iron-sulfur</keyword>
<keyword evidence="1" id="KW-0479">Metal-binding</keyword>
<dbReference type="PROSITE" id="PS51379">
    <property type="entry name" value="4FE4S_FER_2"/>
    <property type="match status" value="1"/>
</dbReference>
<reference evidence="4" key="1">
    <citation type="submission" date="2018-05" db="EMBL/GenBank/DDBJ databases">
        <authorList>
            <person name="Lanie J.A."/>
            <person name="Ng W.-L."/>
            <person name="Kazmierczak K.M."/>
            <person name="Andrzejewski T.M."/>
            <person name="Davidsen T.M."/>
            <person name="Wayne K.J."/>
            <person name="Tettelin H."/>
            <person name="Glass J.I."/>
            <person name="Rusch D."/>
            <person name="Podicherti R."/>
            <person name="Tsui H.-C.T."/>
            <person name="Winkler M.E."/>
        </authorList>
    </citation>
    <scope>NUCLEOTIDE SEQUENCE</scope>
</reference>
<keyword evidence="1" id="KW-0004">4Fe-4S</keyword>
<proteinExistence type="predicted"/>
<dbReference type="Pfam" id="PF02589">
    <property type="entry name" value="LUD_dom"/>
    <property type="match status" value="1"/>
</dbReference>
<protein>
    <recommendedName>
        <fullName evidence="3">4Fe-4S ferredoxin-type domain-containing protein</fullName>
    </recommendedName>
</protein>
<evidence type="ECO:0000313" key="4">
    <source>
        <dbReference type="EMBL" id="SUZ64526.1"/>
    </source>
</evidence>
<sequence>VKSHALTHLADYLEEAEARLVERGAHVHWAETTSDVHQIFERIVREQGVKKAVKAKSMLSEEIGLNPFLESCGVEVFETDLGEYIIQLLGEPPSHIVGPSIHKSLDDTRVIFHERLGTPRDASPERLAEAARDLLRDAFLTADLGISGGNFLVAETGSIALIENEGNIRLSTSVPRIHIALVGIEKVLPKWADLPTFLQVTAKSATGQPVGCFVSMIQGPGGSPGDEPDGPEELHVVLVDNGRSRLLADPEVWEALRCVRCGACLNICPVYRQTGGHAYGYVYSGPIGGILGPGLVGLEETLPLPFASSACGACADVCPVRIPIPDLLHVWRQRAVERGLTSDVERSVLGLLTSTATRPRLFRWAEKAAGLLPAPVLRHLPMLREWSAGREPPRPEGPTFRELWDEGIE</sequence>
<organism evidence="4">
    <name type="scientific">marine metagenome</name>
    <dbReference type="NCBI Taxonomy" id="408172"/>
    <lineage>
        <taxon>unclassified sequences</taxon>
        <taxon>metagenomes</taxon>
        <taxon>ecological metagenomes</taxon>
    </lineage>
</organism>
<evidence type="ECO:0000256" key="1">
    <source>
        <dbReference type="ARBA" id="ARBA00022485"/>
    </source>
</evidence>
<dbReference type="InterPro" id="IPR004452">
    <property type="entry name" value="LutB/LldF"/>
</dbReference>
<feature type="non-terminal residue" evidence="4">
    <location>
        <position position="1"/>
    </location>
</feature>
<feature type="domain" description="4Fe-4S ferredoxin-type" evidence="3">
    <location>
        <begin position="248"/>
        <end position="270"/>
    </location>
</feature>
<dbReference type="AlphaFoldDB" id="A0A381PC20"/>
<dbReference type="PANTHER" id="PTHR47153:SF2">
    <property type="entry name" value="LACTATE UTILIZATION PROTEIN B"/>
    <property type="match status" value="1"/>
</dbReference>
<gene>
    <name evidence="4" type="ORF">METZ01_LOCUS17380</name>
</gene>
<dbReference type="PROSITE" id="PS00198">
    <property type="entry name" value="4FE4S_FER_1"/>
    <property type="match status" value="1"/>
</dbReference>
<dbReference type="SUPFAM" id="SSF100950">
    <property type="entry name" value="NagB/RpiA/CoA transferase-like"/>
    <property type="match status" value="1"/>
</dbReference>
<dbReference type="GO" id="GO:0006089">
    <property type="term" value="P:lactate metabolic process"/>
    <property type="evidence" value="ECO:0007669"/>
    <property type="project" value="InterPro"/>
</dbReference>
<dbReference type="PANTHER" id="PTHR47153">
    <property type="entry name" value="LACTATE UTILIZATION PROTEIN B"/>
    <property type="match status" value="1"/>
</dbReference>
<evidence type="ECO:0000259" key="3">
    <source>
        <dbReference type="PROSITE" id="PS51379"/>
    </source>
</evidence>
<dbReference type="InterPro" id="IPR003741">
    <property type="entry name" value="LUD_dom"/>
</dbReference>
<dbReference type="EMBL" id="UINC01000937">
    <property type="protein sequence ID" value="SUZ64526.1"/>
    <property type="molecule type" value="Genomic_DNA"/>
</dbReference>
<name>A0A381PC20_9ZZZZ</name>
<dbReference type="InterPro" id="IPR037171">
    <property type="entry name" value="NagB/RpiA_transferase-like"/>
</dbReference>
<dbReference type="InterPro" id="IPR017896">
    <property type="entry name" value="4Fe4S_Fe-S-bd"/>
</dbReference>
<dbReference type="InterPro" id="IPR017900">
    <property type="entry name" value="4Fe4S_Fe_S_CS"/>
</dbReference>
<accession>A0A381PC20</accession>
<dbReference type="SUPFAM" id="SSF46548">
    <property type="entry name" value="alpha-helical ferredoxin"/>
    <property type="match status" value="1"/>
</dbReference>
<dbReference type="Gene3D" id="3.40.50.10420">
    <property type="entry name" value="NagB/RpiA/CoA transferase-like"/>
    <property type="match status" value="1"/>
</dbReference>
<dbReference type="InterPro" id="IPR024185">
    <property type="entry name" value="FTHF_cligase-like_sf"/>
</dbReference>
<evidence type="ECO:0000256" key="2">
    <source>
        <dbReference type="SAM" id="MobiDB-lite"/>
    </source>
</evidence>
<dbReference type="GO" id="GO:0051539">
    <property type="term" value="F:4 iron, 4 sulfur cluster binding"/>
    <property type="evidence" value="ECO:0007669"/>
    <property type="project" value="UniProtKB-KW"/>
</dbReference>
<keyword evidence="1" id="KW-0408">Iron</keyword>
<dbReference type="Pfam" id="PF13183">
    <property type="entry name" value="Fer4_8"/>
    <property type="match status" value="1"/>
</dbReference>
<feature type="region of interest" description="Disordered" evidence="2">
    <location>
        <begin position="388"/>
        <end position="409"/>
    </location>
</feature>